<dbReference type="EMBL" id="JBFBMH010000021">
    <property type="protein sequence ID" value="MEW1976081.1"/>
    <property type="molecule type" value="Genomic_DNA"/>
</dbReference>
<evidence type="ECO:0000313" key="2">
    <source>
        <dbReference type="Proteomes" id="UP001553715"/>
    </source>
</evidence>
<sequence length="332" mass="36449">MPFAPNPLPDSLGGQFSVRDAASQGATRRRMRANDLAIPFRGTRRTAKFTGQRAIEAAEDKAAYSEFRQKRQAHIDDARVYSTIMPPDSFFCAATAAVVGYALPVTTPTDLQVAVIAPQRAPRAKGIRGRKVAAHLATVTEISGLRMTTPANTWAMLARELTLRELVEIGDAVVRVPRDDFGRQHPELAHATIAELAAEVSCGPRPPSTSKLRAALELICVGSSSVLETDFRLDAAAAGLPEPVLDMEIRDQRGRLLGISELVYPQYRIVVEIEGDHHRTSRQQWNRDLDKYNDYAEAGWDVVRVTSLHINGSHPDAVRRAAAALGRRGWTD</sequence>
<keyword evidence="2" id="KW-1185">Reference proteome</keyword>
<evidence type="ECO:0000313" key="1">
    <source>
        <dbReference type="EMBL" id="MEW1976081.1"/>
    </source>
</evidence>
<gene>
    <name evidence="1" type="ORF">AB0301_13565</name>
</gene>
<comment type="caution">
    <text evidence="1">The sequence shown here is derived from an EMBL/GenBank/DDBJ whole genome shotgun (WGS) entry which is preliminary data.</text>
</comment>
<name>A0ABV3LJJ7_9MICO</name>
<dbReference type="InterPro" id="IPR011335">
    <property type="entry name" value="Restrct_endonuc-II-like"/>
</dbReference>
<dbReference type="SUPFAM" id="SSF52980">
    <property type="entry name" value="Restriction endonuclease-like"/>
    <property type="match status" value="1"/>
</dbReference>
<dbReference type="RefSeq" id="WP_206493792.1">
    <property type="nucleotide sequence ID" value="NZ_JAJVKR010000006.1"/>
</dbReference>
<evidence type="ECO:0008006" key="3">
    <source>
        <dbReference type="Google" id="ProtNLM"/>
    </source>
</evidence>
<proteinExistence type="predicted"/>
<organism evidence="1 2">
    <name type="scientific">Microbacterium profundi</name>
    <dbReference type="NCBI Taxonomy" id="450380"/>
    <lineage>
        <taxon>Bacteria</taxon>
        <taxon>Bacillati</taxon>
        <taxon>Actinomycetota</taxon>
        <taxon>Actinomycetes</taxon>
        <taxon>Micrococcales</taxon>
        <taxon>Microbacteriaceae</taxon>
        <taxon>Microbacterium</taxon>
    </lineage>
</organism>
<accession>A0ABV3LJJ7</accession>
<protein>
    <recommendedName>
        <fullName evidence="3">DUF559 domain-containing protein</fullName>
    </recommendedName>
</protein>
<reference evidence="1 2" key="1">
    <citation type="submission" date="2024-06" db="EMBL/GenBank/DDBJ databases">
        <title>The Natural Products Discovery Center: Release of the First 8490 Sequenced Strains for Exploring Actinobacteria Biosynthetic Diversity.</title>
        <authorList>
            <person name="Kalkreuter E."/>
            <person name="Kautsar S.A."/>
            <person name="Yang D."/>
            <person name="Bader C.D."/>
            <person name="Teijaro C.N."/>
            <person name="Fluegel L."/>
            <person name="Davis C.M."/>
            <person name="Simpson J.R."/>
            <person name="Lauterbach L."/>
            <person name="Steele A.D."/>
            <person name="Gui C."/>
            <person name="Meng S."/>
            <person name="Li G."/>
            <person name="Viehrig K."/>
            <person name="Ye F."/>
            <person name="Su P."/>
            <person name="Kiefer A.F."/>
            <person name="Nichols A."/>
            <person name="Cepeda A.J."/>
            <person name="Yan W."/>
            <person name="Fan B."/>
            <person name="Jiang Y."/>
            <person name="Adhikari A."/>
            <person name="Zheng C.-J."/>
            <person name="Schuster L."/>
            <person name="Cowan T.M."/>
            <person name="Smanski M.J."/>
            <person name="Chevrette M.G."/>
            <person name="De Carvalho L.P.S."/>
            <person name="Shen B."/>
        </authorList>
    </citation>
    <scope>NUCLEOTIDE SEQUENCE [LARGE SCALE GENOMIC DNA]</scope>
    <source>
        <strain evidence="1 2">NPDC077434</strain>
    </source>
</reference>
<dbReference type="Gene3D" id="3.40.960.10">
    <property type="entry name" value="VSR Endonuclease"/>
    <property type="match status" value="1"/>
</dbReference>
<dbReference type="Proteomes" id="UP001553715">
    <property type="component" value="Unassembled WGS sequence"/>
</dbReference>